<reference evidence="3" key="1">
    <citation type="submission" date="2022-11" db="UniProtKB">
        <authorList>
            <consortium name="WormBaseParasite"/>
        </authorList>
    </citation>
    <scope>IDENTIFICATION</scope>
</reference>
<name>A0A915KTC1_ROMCU</name>
<accession>A0A915KTC1</accession>
<organism evidence="2 3">
    <name type="scientific">Romanomermis culicivorax</name>
    <name type="common">Nematode worm</name>
    <dbReference type="NCBI Taxonomy" id="13658"/>
    <lineage>
        <taxon>Eukaryota</taxon>
        <taxon>Metazoa</taxon>
        <taxon>Ecdysozoa</taxon>
        <taxon>Nematoda</taxon>
        <taxon>Enoplea</taxon>
        <taxon>Dorylaimia</taxon>
        <taxon>Mermithida</taxon>
        <taxon>Mermithoidea</taxon>
        <taxon>Mermithidae</taxon>
        <taxon>Romanomermis</taxon>
    </lineage>
</organism>
<evidence type="ECO:0000313" key="2">
    <source>
        <dbReference type="Proteomes" id="UP000887565"/>
    </source>
</evidence>
<keyword evidence="1" id="KW-1133">Transmembrane helix</keyword>
<evidence type="ECO:0000313" key="3">
    <source>
        <dbReference type="WBParaSite" id="nRc.2.0.1.t42164-RA"/>
    </source>
</evidence>
<sequence length="127" mass="14492">MSRKNMALKQSKFANLLPCGREAPEVPGSRVAQRDLVPLLAPRATQKARNHAHYILRLEQYSTGCLASAYYLRVDRVPQLPANIIALFTVLCIKFAQIRYLVGINIFRRCLRFAGCWSSPWAIDPYR</sequence>
<evidence type="ECO:0000256" key="1">
    <source>
        <dbReference type="SAM" id="Phobius"/>
    </source>
</evidence>
<protein>
    <submittedName>
        <fullName evidence="3">Uncharacterized protein</fullName>
    </submittedName>
</protein>
<proteinExistence type="predicted"/>
<dbReference type="Proteomes" id="UP000887565">
    <property type="component" value="Unplaced"/>
</dbReference>
<feature type="transmembrane region" description="Helical" evidence="1">
    <location>
        <begin position="84"/>
        <end position="102"/>
    </location>
</feature>
<keyword evidence="2" id="KW-1185">Reference proteome</keyword>
<dbReference type="WBParaSite" id="nRc.2.0.1.t42164-RA">
    <property type="protein sequence ID" value="nRc.2.0.1.t42164-RA"/>
    <property type="gene ID" value="nRc.2.0.1.g42164"/>
</dbReference>
<keyword evidence="1" id="KW-0812">Transmembrane</keyword>
<keyword evidence="1" id="KW-0472">Membrane</keyword>
<dbReference type="AlphaFoldDB" id="A0A915KTC1"/>